<gene>
    <name evidence="2" type="ORF">J9317_03030</name>
</gene>
<dbReference type="SUPFAM" id="SSF51905">
    <property type="entry name" value="FAD/NAD(P)-binding domain"/>
    <property type="match status" value="1"/>
</dbReference>
<dbReference type="EMBL" id="JAGVRK010000001">
    <property type="protein sequence ID" value="MBS2967748.1"/>
    <property type="molecule type" value="Genomic_DNA"/>
</dbReference>
<proteinExistence type="predicted"/>
<dbReference type="RefSeq" id="WP_211556418.1">
    <property type="nucleotide sequence ID" value="NZ_JAGVRK010000001.1"/>
</dbReference>
<evidence type="ECO:0000313" key="3">
    <source>
        <dbReference type="Proteomes" id="UP000682403"/>
    </source>
</evidence>
<comment type="caution">
    <text evidence="2">The sequence shown here is derived from an EMBL/GenBank/DDBJ whole genome shotgun (WGS) entry which is preliminary data.</text>
</comment>
<evidence type="ECO:0000313" key="2">
    <source>
        <dbReference type="EMBL" id="MBS2967748.1"/>
    </source>
</evidence>
<keyword evidence="3" id="KW-1185">Reference proteome</keyword>
<accession>A0ABS5LAZ0</accession>
<feature type="domain" description="Amine oxidase" evidence="1">
    <location>
        <begin position="12"/>
        <end position="484"/>
    </location>
</feature>
<dbReference type="Gene3D" id="3.50.50.60">
    <property type="entry name" value="FAD/NAD(P)-binding domain"/>
    <property type="match status" value="2"/>
</dbReference>
<protein>
    <submittedName>
        <fullName evidence="2">FAD-dependent oxidoreductase</fullName>
    </submittedName>
</protein>
<dbReference type="PANTHER" id="PTHR46313:SF3">
    <property type="entry name" value="PROLYCOPENE ISOMERASE, CHLOROPLASTIC"/>
    <property type="match status" value="1"/>
</dbReference>
<evidence type="ECO:0000259" key="1">
    <source>
        <dbReference type="Pfam" id="PF01593"/>
    </source>
</evidence>
<dbReference type="InterPro" id="IPR002937">
    <property type="entry name" value="Amino_oxidase"/>
</dbReference>
<organism evidence="2 3">
    <name type="scientific">Metabacillus flavus</name>
    <dbReference type="NCBI Taxonomy" id="2823519"/>
    <lineage>
        <taxon>Bacteria</taxon>
        <taxon>Bacillati</taxon>
        <taxon>Bacillota</taxon>
        <taxon>Bacilli</taxon>
        <taxon>Bacillales</taxon>
        <taxon>Bacillaceae</taxon>
        <taxon>Metabacillus</taxon>
    </lineage>
</organism>
<dbReference type="InterPro" id="IPR036188">
    <property type="entry name" value="FAD/NAD-bd_sf"/>
</dbReference>
<dbReference type="Pfam" id="PF01593">
    <property type="entry name" value="Amino_oxidase"/>
    <property type="match status" value="1"/>
</dbReference>
<name>A0ABS5LAZ0_9BACI</name>
<dbReference type="Gene3D" id="3.90.660.50">
    <property type="match status" value="1"/>
</dbReference>
<dbReference type="PANTHER" id="PTHR46313">
    <property type="match status" value="1"/>
</dbReference>
<dbReference type="Proteomes" id="UP000682403">
    <property type="component" value="Unassembled WGS sequence"/>
</dbReference>
<reference evidence="2 3" key="1">
    <citation type="submission" date="2021-04" db="EMBL/GenBank/DDBJ databases">
        <title>Metabacillus sp. strain KIGAM252 whole genome sequence.</title>
        <authorList>
            <person name="Seo M.-J."/>
            <person name="Cho E.-S."/>
            <person name="Hwang C.Y."/>
            <person name="Yoon D.J."/>
        </authorList>
    </citation>
    <scope>NUCLEOTIDE SEQUENCE [LARGE SCALE GENOMIC DNA]</scope>
    <source>
        <strain evidence="2 3">KIGAM252</strain>
    </source>
</reference>
<sequence length="499" mass="55061">MKCDVLIAGGGISGLTAAAFLAERGLEVTVAEASNEWGGCAGKFQRGPFLFPAGATLGMGFEQGGIHHRLFEKLGISFPNAQPLETVMGIHTPDRYLEYKQDRVRHLEELRTAFPEASGRIHSFYQEIWKIGSEVKKLLGTLPVLPPASLKDIGDLLFSLKPSSVNVLPYFYKTVGDLLKKHKLNEVIGFVHLLDAQLIDSMQTDTANCSAIMGAYALTIYHEGAFYVEGGLNQLAEVLSSAAKNSGAILEKRTWIQSVTQSEDGQFIATDQKGEKWTAPHFISTVPVQNLLDLLDGPLKKKIGRRYEKKAQDRQWGTMTLYLAVKEDIIPNGTPLFQQVLTDEHGQMAEGAHLFLSLSSKEDRLRAPEGYRTLNVSTHTDLALWDTKEKYDAYKEQLRSKMIDGVKKALPLIGKGIVKEELGAPKAWERFTKRKDGMVGGLPQTLNHALFNSLSHRTGVKGLWVCGDSIFPGAGTAGVSVSGYHVYRSIMRALGRRYL</sequence>
<dbReference type="InterPro" id="IPR045892">
    <property type="entry name" value="CrtISO-like"/>
</dbReference>